<dbReference type="HAMAP" id="MF_00418">
    <property type="entry name" value="DapA"/>
    <property type="match status" value="1"/>
</dbReference>
<evidence type="ECO:0000256" key="8">
    <source>
        <dbReference type="ARBA" id="ARBA00023154"/>
    </source>
</evidence>
<feature type="site" description="Part of a proton relay during catalysis" evidence="12">
    <location>
        <position position="48"/>
    </location>
</feature>
<dbReference type="PRINTS" id="PR00146">
    <property type="entry name" value="DHPICSNTHASE"/>
</dbReference>
<comment type="caution">
    <text evidence="16">The sequence shown here is derived from an EMBL/GenBank/DDBJ whole genome shotgun (WGS) entry which is preliminary data.</text>
</comment>
<evidence type="ECO:0000256" key="1">
    <source>
        <dbReference type="ARBA" id="ARBA00003294"/>
    </source>
</evidence>
<feature type="site" description="Part of a proton relay during catalysis" evidence="12">
    <location>
        <position position="110"/>
    </location>
</feature>
<dbReference type="Gene3D" id="3.20.20.70">
    <property type="entry name" value="Aldolase class I"/>
    <property type="match status" value="1"/>
</dbReference>
<evidence type="ECO:0000313" key="17">
    <source>
        <dbReference type="Proteomes" id="UP000886881"/>
    </source>
</evidence>
<comment type="subunit">
    <text evidence="12">Homotetramer; dimer of dimers.</text>
</comment>
<keyword evidence="10 12" id="KW-0704">Schiff base</keyword>
<dbReference type="GO" id="GO:0009089">
    <property type="term" value="P:lysine biosynthetic process via diaminopimelate"/>
    <property type="evidence" value="ECO:0007669"/>
    <property type="project" value="UniProtKB-UniRule"/>
</dbReference>
<comment type="caution">
    <text evidence="12">Was originally thought to be a dihydrodipicolinate synthase (DHDPS), catalyzing the condensation of (S)-aspartate-beta-semialdehyde [(S)-ASA] and pyruvate to dihydrodipicolinate (DHDP). However, it was shown in E.coli that the product of the enzymatic reaction is not dihydrodipicolinate but in fact (4S)-4-hydroxy-2,3,4,5-tetrahydro-(2S)-dipicolinic acid (HTPA), and that the consecutive dehydration reaction leading to DHDP is not spontaneous but catalyzed by DapB.</text>
</comment>
<keyword evidence="9 12" id="KW-0456">Lyase</keyword>
<dbReference type="InterPro" id="IPR002220">
    <property type="entry name" value="DapA-like"/>
</dbReference>
<feature type="active site" description="Proton donor/acceptor" evidence="12 14">
    <location>
        <position position="136"/>
    </location>
</feature>
<comment type="function">
    <text evidence="1 12">Catalyzes the condensation of (S)-aspartate-beta-semialdehyde [(S)-ASA] and pyruvate to 4-hydroxy-tetrahydrodipicolinate (HTPA).</text>
</comment>
<evidence type="ECO:0000313" key="16">
    <source>
        <dbReference type="EMBL" id="HIT46927.1"/>
    </source>
</evidence>
<comment type="subcellular location">
    <subcellularLocation>
        <location evidence="12">Cytoplasm</location>
    </subcellularLocation>
</comment>
<dbReference type="SMART" id="SM01130">
    <property type="entry name" value="DHDPS"/>
    <property type="match status" value="1"/>
</dbReference>
<dbReference type="GO" id="GO:0005829">
    <property type="term" value="C:cytosol"/>
    <property type="evidence" value="ECO:0007669"/>
    <property type="project" value="TreeGrafter"/>
</dbReference>
<dbReference type="PIRSF" id="PIRSF001365">
    <property type="entry name" value="DHDPS"/>
    <property type="match status" value="1"/>
</dbReference>
<evidence type="ECO:0000256" key="11">
    <source>
        <dbReference type="ARBA" id="ARBA00047836"/>
    </source>
</evidence>
<dbReference type="EMBL" id="DVLC01000070">
    <property type="protein sequence ID" value="HIT46927.1"/>
    <property type="molecule type" value="Genomic_DNA"/>
</dbReference>
<evidence type="ECO:0000256" key="4">
    <source>
        <dbReference type="ARBA" id="ARBA00012086"/>
    </source>
</evidence>
<keyword evidence="5 12" id="KW-0963">Cytoplasm</keyword>
<comment type="pathway">
    <text evidence="2 12">Amino-acid biosynthesis; L-lysine biosynthesis via DAP pathway; (S)-tetrahydrodipicolinate from L-aspartate: step 3/4.</text>
</comment>
<dbReference type="SUPFAM" id="SSF51569">
    <property type="entry name" value="Aldolase"/>
    <property type="match status" value="1"/>
</dbReference>
<accession>A0A9D1KHF8</accession>
<evidence type="ECO:0000256" key="13">
    <source>
        <dbReference type="PIRNR" id="PIRNR001365"/>
    </source>
</evidence>
<evidence type="ECO:0000256" key="3">
    <source>
        <dbReference type="ARBA" id="ARBA00007592"/>
    </source>
</evidence>
<protein>
    <recommendedName>
        <fullName evidence="4 12">4-hydroxy-tetrahydrodipicolinate synthase</fullName>
        <shortName evidence="12">HTPA synthase</shortName>
        <ecNumber evidence="4 12">4.3.3.7</ecNumber>
    </recommendedName>
</protein>
<dbReference type="PROSITE" id="PS00666">
    <property type="entry name" value="DHDPS_2"/>
    <property type="match status" value="1"/>
</dbReference>
<evidence type="ECO:0000256" key="7">
    <source>
        <dbReference type="ARBA" id="ARBA00022915"/>
    </source>
</evidence>
<comment type="similarity">
    <text evidence="3 12 13">Belongs to the DapA family.</text>
</comment>
<feature type="active site" description="Schiff-base intermediate with substrate" evidence="12 14">
    <location>
        <position position="165"/>
    </location>
</feature>
<dbReference type="PANTHER" id="PTHR12128">
    <property type="entry name" value="DIHYDRODIPICOLINATE SYNTHASE"/>
    <property type="match status" value="1"/>
</dbReference>
<dbReference type="PANTHER" id="PTHR12128:SF66">
    <property type="entry name" value="4-HYDROXY-2-OXOGLUTARATE ALDOLASE, MITOCHONDRIAL"/>
    <property type="match status" value="1"/>
</dbReference>
<keyword evidence="8 12" id="KW-0457">Lysine biosynthesis</keyword>
<dbReference type="GO" id="GO:0008840">
    <property type="term" value="F:4-hydroxy-tetrahydrodipicolinate synthase activity"/>
    <property type="evidence" value="ECO:0007669"/>
    <property type="project" value="UniProtKB-UniRule"/>
</dbReference>
<keyword evidence="6 12" id="KW-0028">Amino-acid biosynthesis</keyword>
<dbReference type="Pfam" id="PF00701">
    <property type="entry name" value="DHDPS"/>
    <property type="match status" value="1"/>
</dbReference>
<evidence type="ECO:0000256" key="14">
    <source>
        <dbReference type="PIRSR" id="PIRSR001365-1"/>
    </source>
</evidence>
<organism evidence="16 17">
    <name type="scientific">Candidatus Cryptobacteroides merdipullorum</name>
    <dbReference type="NCBI Taxonomy" id="2840771"/>
    <lineage>
        <taxon>Bacteria</taxon>
        <taxon>Pseudomonadati</taxon>
        <taxon>Bacteroidota</taxon>
        <taxon>Bacteroidia</taxon>
        <taxon>Bacteroidales</taxon>
        <taxon>Candidatus Cryptobacteroides</taxon>
    </lineage>
</organism>
<proteinExistence type="inferred from homology"/>
<reference evidence="16" key="2">
    <citation type="journal article" date="2021" name="PeerJ">
        <title>Extensive microbial diversity within the chicken gut microbiome revealed by metagenomics and culture.</title>
        <authorList>
            <person name="Gilroy R."/>
            <person name="Ravi A."/>
            <person name="Getino M."/>
            <person name="Pursley I."/>
            <person name="Horton D.L."/>
            <person name="Alikhan N.F."/>
            <person name="Baker D."/>
            <person name="Gharbi K."/>
            <person name="Hall N."/>
            <person name="Watson M."/>
            <person name="Adriaenssens E.M."/>
            <person name="Foster-Nyarko E."/>
            <person name="Jarju S."/>
            <person name="Secka A."/>
            <person name="Antonio M."/>
            <person name="Oren A."/>
            <person name="Chaudhuri R.R."/>
            <person name="La Ragione R."/>
            <person name="Hildebrand F."/>
            <person name="Pallen M.J."/>
        </authorList>
    </citation>
    <scope>NUCLEOTIDE SEQUENCE</scope>
    <source>
        <strain evidence="16">ChiHecec2B26-709</strain>
    </source>
</reference>
<dbReference type="NCBIfam" id="TIGR00674">
    <property type="entry name" value="dapA"/>
    <property type="match status" value="1"/>
</dbReference>
<dbReference type="GO" id="GO:0019877">
    <property type="term" value="P:diaminopimelate biosynthetic process"/>
    <property type="evidence" value="ECO:0007669"/>
    <property type="project" value="UniProtKB-UniRule"/>
</dbReference>
<evidence type="ECO:0000256" key="9">
    <source>
        <dbReference type="ARBA" id="ARBA00023239"/>
    </source>
</evidence>
<name>A0A9D1KHF8_9BACT</name>
<evidence type="ECO:0000256" key="5">
    <source>
        <dbReference type="ARBA" id="ARBA00022490"/>
    </source>
</evidence>
<gene>
    <name evidence="12" type="primary">dapA</name>
    <name evidence="16" type="ORF">IAC35_03605</name>
</gene>
<dbReference type="InterPro" id="IPR020625">
    <property type="entry name" value="Schiff_base-form_aldolases_AS"/>
</dbReference>
<reference evidence="16" key="1">
    <citation type="submission" date="2020-10" db="EMBL/GenBank/DDBJ databases">
        <authorList>
            <person name="Gilroy R."/>
        </authorList>
    </citation>
    <scope>NUCLEOTIDE SEQUENCE</scope>
    <source>
        <strain evidence="16">ChiHecec2B26-709</strain>
    </source>
</reference>
<evidence type="ECO:0000256" key="12">
    <source>
        <dbReference type="HAMAP-Rule" id="MF_00418"/>
    </source>
</evidence>
<evidence type="ECO:0000256" key="6">
    <source>
        <dbReference type="ARBA" id="ARBA00022605"/>
    </source>
</evidence>
<feature type="binding site" evidence="12 15">
    <location>
        <position position="207"/>
    </location>
    <ligand>
        <name>pyruvate</name>
        <dbReference type="ChEBI" id="CHEBI:15361"/>
    </ligand>
</feature>
<dbReference type="Proteomes" id="UP000886881">
    <property type="component" value="Unassembled WGS sequence"/>
</dbReference>
<feature type="binding site" evidence="12 15">
    <location>
        <position position="49"/>
    </location>
    <ligand>
        <name>pyruvate</name>
        <dbReference type="ChEBI" id="CHEBI:15361"/>
    </ligand>
</feature>
<evidence type="ECO:0000256" key="2">
    <source>
        <dbReference type="ARBA" id="ARBA00005120"/>
    </source>
</evidence>
<sequence>MNKPYFEGCGTALVTPFTEDYKVDYDAYAASVDRLVKAGVHFLVPLATTGETPTLNAEEKKKLLRITRERVGDMPLLAGCGTNSLDGTLANMELLEDCGADAWLVVVPYYNKPTQEGQYRYFKAVAENSTKPIVIYNVPGRTGANMEAGTVIRLAEDCPKIVGIKEASGRYDQVSEIIRRASGSFSVLSGDDDMTLAFMATGGQGVISVASNVAPAEVSAMCSAMLEGDLKTARGLHHRLFPLFKGCFAESNPVPVKAAMSLLGLMTDRVRLPLSEATEGTKQLMSKIIAELWK</sequence>
<dbReference type="CDD" id="cd00950">
    <property type="entry name" value="DHDPS"/>
    <property type="match status" value="1"/>
</dbReference>
<keyword evidence="7 12" id="KW-0220">Diaminopimelate biosynthesis</keyword>
<evidence type="ECO:0000256" key="10">
    <source>
        <dbReference type="ARBA" id="ARBA00023270"/>
    </source>
</evidence>
<dbReference type="EC" id="4.3.3.7" evidence="4 12"/>
<dbReference type="InterPro" id="IPR005263">
    <property type="entry name" value="DapA"/>
</dbReference>
<dbReference type="InterPro" id="IPR013785">
    <property type="entry name" value="Aldolase_TIM"/>
</dbReference>
<dbReference type="AlphaFoldDB" id="A0A9D1KHF8"/>
<evidence type="ECO:0000256" key="15">
    <source>
        <dbReference type="PIRSR" id="PIRSR001365-2"/>
    </source>
</evidence>
<comment type="catalytic activity">
    <reaction evidence="11 12">
        <text>L-aspartate 4-semialdehyde + pyruvate = (2S,4S)-4-hydroxy-2,3,4,5-tetrahydrodipicolinate + H2O + H(+)</text>
        <dbReference type="Rhea" id="RHEA:34171"/>
        <dbReference type="ChEBI" id="CHEBI:15361"/>
        <dbReference type="ChEBI" id="CHEBI:15377"/>
        <dbReference type="ChEBI" id="CHEBI:15378"/>
        <dbReference type="ChEBI" id="CHEBI:67139"/>
        <dbReference type="ChEBI" id="CHEBI:537519"/>
        <dbReference type="EC" id="4.3.3.7"/>
    </reaction>
</comment>